<dbReference type="Proteomes" id="UP000324748">
    <property type="component" value="Unassembled WGS sequence"/>
</dbReference>
<accession>A0A5B0QB71</accession>
<keyword evidence="2" id="KW-1185">Reference proteome</keyword>
<evidence type="ECO:0000313" key="1">
    <source>
        <dbReference type="EMBL" id="KAA1110437.1"/>
    </source>
</evidence>
<sequence length="53" mass="6011">MSISVFFIDCVSMITLIGQTGQMFISTQGAAQLLRPYHDLDINFDTKYSQNCF</sequence>
<organism evidence="1 2">
    <name type="scientific">Puccinia graminis f. sp. tritici</name>
    <dbReference type="NCBI Taxonomy" id="56615"/>
    <lineage>
        <taxon>Eukaryota</taxon>
        <taxon>Fungi</taxon>
        <taxon>Dikarya</taxon>
        <taxon>Basidiomycota</taxon>
        <taxon>Pucciniomycotina</taxon>
        <taxon>Pucciniomycetes</taxon>
        <taxon>Pucciniales</taxon>
        <taxon>Pucciniaceae</taxon>
        <taxon>Puccinia</taxon>
    </lineage>
</organism>
<evidence type="ECO:0000313" key="2">
    <source>
        <dbReference type="Proteomes" id="UP000324748"/>
    </source>
</evidence>
<dbReference type="AlphaFoldDB" id="A0A5B0QB71"/>
<gene>
    <name evidence="1" type="ORF">PGT21_021566</name>
</gene>
<comment type="caution">
    <text evidence="1">The sequence shown here is derived from an EMBL/GenBank/DDBJ whole genome shotgun (WGS) entry which is preliminary data.</text>
</comment>
<protein>
    <submittedName>
        <fullName evidence="1">Uncharacterized protein</fullName>
    </submittedName>
</protein>
<proteinExistence type="predicted"/>
<name>A0A5B0QB71_PUCGR</name>
<reference evidence="1 2" key="1">
    <citation type="submission" date="2019-05" db="EMBL/GenBank/DDBJ databases">
        <title>Emergence of the Ug99 lineage of the wheat stem rust pathogen through somatic hybridization.</title>
        <authorList>
            <person name="Li F."/>
            <person name="Upadhyaya N.M."/>
            <person name="Sperschneider J."/>
            <person name="Matny O."/>
            <person name="Nguyen-Phuc H."/>
            <person name="Mago R."/>
            <person name="Raley C."/>
            <person name="Miller M.E."/>
            <person name="Silverstein K.A.T."/>
            <person name="Henningsen E."/>
            <person name="Hirsch C.D."/>
            <person name="Visser B."/>
            <person name="Pretorius Z.A."/>
            <person name="Steffenson B.J."/>
            <person name="Schwessinger B."/>
            <person name="Dodds P.N."/>
            <person name="Figueroa M."/>
        </authorList>
    </citation>
    <scope>NUCLEOTIDE SEQUENCE [LARGE SCALE GENOMIC DNA]</scope>
    <source>
        <strain evidence="1">21-0</strain>
    </source>
</reference>
<dbReference type="EMBL" id="VSWC01000027">
    <property type="protein sequence ID" value="KAA1110437.1"/>
    <property type="molecule type" value="Genomic_DNA"/>
</dbReference>